<dbReference type="GO" id="GO:0003862">
    <property type="term" value="F:3-isopropylmalate dehydrogenase activity"/>
    <property type="evidence" value="ECO:0007669"/>
    <property type="project" value="UniProtKB-UniRule"/>
</dbReference>
<evidence type="ECO:0000256" key="13">
    <source>
        <dbReference type="ARBA" id="ARBA00023304"/>
    </source>
</evidence>
<evidence type="ECO:0000313" key="19">
    <source>
        <dbReference type="Proteomes" id="UP000521676"/>
    </source>
</evidence>
<dbReference type="InterPro" id="IPR024084">
    <property type="entry name" value="IsoPropMal-DH-like_dom"/>
</dbReference>
<dbReference type="SUPFAM" id="SSF53659">
    <property type="entry name" value="Isocitrate/Isopropylmalate dehydrogenase-like"/>
    <property type="match status" value="1"/>
</dbReference>
<reference evidence="18" key="2">
    <citation type="journal article" date="2024" name="Nature">
        <title>Anoxygenic phototroph of the Chloroflexota uses a type I reaction centre.</title>
        <authorList>
            <person name="Tsuji J.M."/>
            <person name="Shaw N.A."/>
            <person name="Nagashima S."/>
            <person name="Venkiteswaran J.J."/>
            <person name="Schiff S.L."/>
            <person name="Watanabe T."/>
            <person name="Fukui M."/>
            <person name="Hanada S."/>
            <person name="Tank M."/>
            <person name="Neufeld J.D."/>
        </authorList>
    </citation>
    <scope>NUCLEOTIDE SEQUENCE</scope>
    <source>
        <strain evidence="18">L227-S17</strain>
    </source>
</reference>
<comment type="caution">
    <text evidence="14">Lacks conserved residue(s) required for the propagation of feature annotation.</text>
</comment>
<feature type="binding site" evidence="14">
    <location>
        <position position="225"/>
    </location>
    <ligand>
        <name>substrate</name>
    </ligand>
</feature>
<accession>A0A8T7LXJ6</accession>
<evidence type="ECO:0000256" key="1">
    <source>
        <dbReference type="ARBA" id="ARBA00000624"/>
    </source>
</evidence>
<dbReference type="Proteomes" id="UP000521676">
    <property type="component" value="Unassembled WGS sequence"/>
</dbReference>
<comment type="cofactor">
    <cofactor evidence="2">
        <name>Mn(2+)</name>
        <dbReference type="ChEBI" id="CHEBI:29035"/>
    </cofactor>
</comment>
<dbReference type="PROSITE" id="PS00470">
    <property type="entry name" value="IDH_IMDH"/>
    <property type="match status" value="1"/>
</dbReference>
<feature type="binding site" evidence="14">
    <location>
        <position position="249"/>
    </location>
    <ligand>
        <name>Mg(2+)</name>
        <dbReference type="ChEBI" id="CHEBI:18420"/>
    </ligand>
</feature>
<evidence type="ECO:0000256" key="7">
    <source>
        <dbReference type="ARBA" id="ARBA00022605"/>
    </source>
</evidence>
<comment type="subunit">
    <text evidence="5 14 15">Homodimer.</text>
</comment>
<dbReference type="InterPro" id="IPR004429">
    <property type="entry name" value="Isopropylmalate_DH"/>
</dbReference>
<evidence type="ECO:0000313" key="18">
    <source>
        <dbReference type="EMBL" id="WJW67470.1"/>
    </source>
</evidence>
<dbReference type="GO" id="GO:0005829">
    <property type="term" value="C:cytosol"/>
    <property type="evidence" value="ECO:0007669"/>
    <property type="project" value="TreeGrafter"/>
</dbReference>
<proteinExistence type="inferred from homology"/>
<evidence type="ECO:0000256" key="15">
    <source>
        <dbReference type="RuleBase" id="RU004445"/>
    </source>
</evidence>
<feature type="domain" description="Isopropylmalate dehydrogenase-like" evidence="16">
    <location>
        <begin position="4"/>
        <end position="360"/>
    </location>
</feature>
<comment type="subcellular location">
    <subcellularLocation>
        <location evidence="14">Cytoplasm</location>
    </subcellularLocation>
</comment>
<evidence type="ECO:0000256" key="11">
    <source>
        <dbReference type="ARBA" id="ARBA00023027"/>
    </source>
</evidence>
<dbReference type="PANTHER" id="PTHR42979:SF1">
    <property type="entry name" value="3-ISOPROPYLMALATE DEHYDROGENASE"/>
    <property type="match status" value="1"/>
</dbReference>
<dbReference type="EMBL" id="CP128399">
    <property type="protein sequence ID" value="WJW67470.1"/>
    <property type="molecule type" value="Genomic_DNA"/>
</dbReference>
<keyword evidence="20" id="KW-1185">Reference proteome</keyword>
<evidence type="ECO:0000256" key="6">
    <source>
        <dbReference type="ARBA" id="ARBA00022430"/>
    </source>
</evidence>
<comment type="function">
    <text evidence="14 15">Catalyzes the oxidation of 3-carboxy-2-hydroxy-4-methylpentanoate (3-isopropylmalate) to 3-carboxy-4-methyl-2-oxopentanoate. The product decarboxylates to 4-methyl-2 oxopentanoate.</text>
</comment>
<evidence type="ECO:0000256" key="9">
    <source>
        <dbReference type="ARBA" id="ARBA00022842"/>
    </source>
</evidence>
<reference evidence="17 19" key="1">
    <citation type="submission" date="2020-06" db="EMBL/GenBank/DDBJ databases">
        <title>Anoxygenic phototrophic Chloroflexota member uses a Type I reaction center.</title>
        <authorList>
            <person name="Tsuji J.M."/>
            <person name="Shaw N.A."/>
            <person name="Nagashima S."/>
            <person name="Venkiteswaran J."/>
            <person name="Schiff S.L."/>
            <person name="Hanada S."/>
            <person name="Tank M."/>
            <person name="Neufeld J.D."/>
        </authorList>
    </citation>
    <scope>NUCLEOTIDE SEQUENCE [LARGE SCALE GENOMIC DNA]</scope>
    <source>
        <strain evidence="17">L227-S17</strain>
    </source>
</reference>
<evidence type="ECO:0000256" key="4">
    <source>
        <dbReference type="ARBA" id="ARBA00008319"/>
    </source>
</evidence>
<dbReference type="GO" id="GO:0009098">
    <property type="term" value="P:L-leucine biosynthetic process"/>
    <property type="evidence" value="ECO:0007669"/>
    <property type="project" value="UniProtKB-UniRule"/>
</dbReference>
<dbReference type="FunFam" id="3.40.718.10:FF:000006">
    <property type="entry name" value="3-isopropylmalate dehydrogenase"/>
    <property type="match status" value="1"/>
</dbReference>
<keyword evidence="6 14" id="KW-0432">Leucine biosynthesis</keyword>
<dbReference type="InterPro" id="IPR019818">
    <property type="entry name" value="IsoCit/isopropylmalate_DH_CS"/>
</dbReference>
<dbReference type="HAMAP" id="MF_01033">
    <property type="entry name" value="LeuB_type1"/>
    <property type="match status" value="1"/>
</dbReference>
<evidence type="ECO:0000313" key="20">
    <source>
        <dbReference type="Proteomes" id="UP001431572"/>
    </source>
</evidence>
<feature type="binding site" evidence="14">
    <location>
        <position position="134"/>
    </location>
    <ligand>
        <name>substrate</name>
    </ligand>
</feature>
<name>A0A8T7LXJ6_9CHLR</name>
<protein>
    <recommendedName>
        <fullName evidence="14">3-isopropylmalate dehydrogenase</fullName>
        <ecNumber evidence="14">1.1.1.85</ecNumber>
    </recommendedName>
    <alternativeName>
        <fullName evidence="14">3-IPM-DH</fullName>
    </alternativeName>
    <alternativeName>
        <fullName evidence="14">Beta-IPM dehydrogenase</fullName>
        <shortName evidence="14">IMDH</shortName>
    </alternativeName>
</protein>
<evidence type="ECO:0000256" key="10">
    <source>
        <dbReference type="ARBA" id="ARBA00023002"/>
    </source>
</evidence>
<keyword evidence="8 14" id="KW-0479">Metal-binding</keyword>
<dbReference type="SMART" id="SM01329">
    <property type="entry name" value="Iso_dh"/>
    <property type="match status" value="1"/>
</dbReference>
<comment type="similarity">
    <text evidence="4 14">Belongs to the isocitrate and isopropylmalate dehydrogenases family. LeuB type 1 subfamily.</text>
</comment>
<dbReference type="EMBL" id="JACATZ010000001">
    <property type="protein sequence ID" value="NWJ45597.1"/>
    <property type="molecule type" value="Genomic_DNA"/>
</dbReference>
<feature type="binding site" evidence="14">
    <location>
        <position position="106"/>
    </location>
    <ligand>
        <name>substrate</name>
    </ligand>
</feature>
<dbReference type="GO" id="GO:0000287">
    <property type="term" value="F:magnesium ion binding"/>
    <property type="evidence" value="ECO:0007669"/>
    <property type="project" value="InterPro"/>
</dbReference>
<keyword evidence="10 14" id="KW-0560">Oxidoreductase</keyword>
<evidence type="ECO:0000256" key="14">
    <source>
        <dbReference type="HAMAP-Rule" id="MF_01033"/>
    </source>
</evidence>
<dbReference type="Proteomes" id="UP001431572">
    <property type="component" value="Chromosome 1"/>
</dbReference>
<evidence type="ECO:0000256" key="3">
    <source>
        <dbReference type="ARBA" id="ARBA00004762"/>
    </source>
</evidence>
<gene>
    <name evidence="14 17" type="primary">leuB</name>
    <name evidence="17" type="ORF">HXX08_06940</name>
    <name evidence="18" type="ORF">OZ401_000736</name>
</gene>
<evidence type="ECO:0000313" key="17">
    <source>
        <dbReference type="EMBL" id="NWJ45597.1"/>
    </source>
</evidence>
<dbReference type="EC" id="1.1.1.85" evidence="14"/>
<feature type="binding site" evidence="14">
    <location>
        <position position="96"/>
    </location>
    <ligand>
        <name>substrate</name>
    </ligand>
</feature>
<keyword evidence="7 14" id="KW-0028">Amino-acid biosynthesis</keyword>
<dbReference type="Pfam" id="PF00180">
    <property type="entry name" value="Iso_dh"/>
    <property type="match status" value="1"/>
</dbReference>
<feature type="binding site" evidence="14">
    <location>
        <position position="253"/>
    </location>
    <ligand>
        <name>Mg(2+)</name>
        <dbReference type="ChEBI" id="CHEBI:18420"/>
    </ligand>
</feature>
<evidence type="ECO:0000259" key="16">
    <source>
        <dbReference type="SMART" id="SM01329"/>
    </source>
</evidence>
<evidence type="ECO:0000256" key="2">
    <source>
        <dbReference type="ARBA" id="ARBA00001936"/>
    </source>
</evidence>
<feature type="site" description="Important for catalysis" evidence="14">
    <location>
        <position position="193"/>
    </location>
</feature>
<dbReference type="NCBIfam" id="TIGR00169">
    <property type="entry name" value="leuB"/>
    <property type="match status" value="1"/>
</dbReference>
<dbReference type="AlphaFoldDB" id="A0A8T7LXJ6"/>
<evidence type="ECO:0000256" key="5">
    <source>
        <dbReference type="ARBA" id="ARBA00011738"/>
    </source>
</evidence>
<keyword evidence="14" id="KW-0963">Cytoplasm</keyword>
<comment type="catalytic activity">
    <reaction evidence="1 14 15">
        <text>(2R,3S)-3-isopropylmalate + NAD(+) = 4-methyl-2-oxopentanoate + CO2 + NADH</text>
        <dbReference type="Rhea" id="RHEA:32271"/>
        <dbReference type="ChEBI" id="CHEBI:16526"/>
        <dbReference type="ChEBI" id="CHEBI:17865"/>
        <dbReference type="ChEBI" id="CHEBI:35121"/>
        <dbReference type="ChEBI" id="CHEBI:57540"/>
        <dbReference type="ChEBI" id="CHEBI:57945"/>
        <dbReference type="EC" id="1.1.1.85"/>
    </reaction>
</comment>
<dbReference type="PANTHER" id="PTHR42979">
    <property type="entry name" value="3-ISOPROPYLMALATE DEHYDROGENASE"/>
    <property type="match status" value="1"/>
</dbReference>
<organism evidence="17 19">
    <name type="scientific">Candidatus Chlorohelix allophototropha</name>
    <dbReference type="NCBI Taxonomy" id="3003348"/>
    <lineage>
        <taxon>Bacteria</taxon>
        <taxon>Bacillati</taxon>
        <taxon>Chloroflexota</taxon>
        <taxon>Chloroflexia</taxon>
        <taxon>Candidatus Chloroheliales</taxon>
        <taxon>Candidatus Chloroheliaceae</taxon>
        <taxon>Candidatus Chlorohelix</taxon>
    </lineage>
</organism>
<comment type="pathway">
    <text evidence="3 14 15">Amino-acid biosynthesis; L-leucine biosynthesis; L-leucine from 3-methyl-2-oxobutanoate: step 3/4.</text>
</comment>
<feature type="site" description="Important for catalysis" evidence="14">
    <location>
        <position position="141"/>
    </location>
</feature>
<keyword evidence="9 14" id="KW-0460">Magnesium</keyword>
<dbReference type="Gene3D" id="3.40.718.10">
    <property type="entry name" value="Isopropylmalate Dehydrogenase"/>
    <property type="match status" value="1"/>
</dbReference>
<comment type="cofactor">
    <cofactor evidence="14 15">
        <name>Mg(2+)</name>
        <dbReference type="ChEBI" id="CHEBI:18420"/>
    </cofactor>
    <cofactor evidence="14 15">
        <name>Mn(2+)</name>
        <dbReference type="ChEBI" id="CHEBI:29035"/>
    </cofactor>
    <text evidence="14 15">Binds 1 Mg(2+) or Mn(2+) ion per subunit.</text>
</comment>
<keyword evidence="13 14" id="KW-0100">Branched-chain amino acid biosynthesis</keyword>
<evidence type="ECO:0000256" key="8">
    <source>
        <dbReference type="ARBA" id="ARBA00022723"/>
    </source>
</evidence>
<keyword evidence="12 14" id="KW-0464">Manganese</keyword>
<sequence length="370" mass="40155">MNFKIAVLPGDGIGQEVTEEALKVFEVVAEEFGHTLDTEFGLVGGAALDAEGVPISDSAMEMCNRADAILFGAVGLPKYDTAPMEKRPELALFRLRKGFELYANLRPVKNLPALQNASNLKPEVLAGVDLVVVRELTGGLYFGKPAERYTDAEGRKAVDTLPYSEQEISRIVRTAFELARQRNGKKRVTSVDKANVLHTSRLWREVATEVGQEYPDIALEHLLVDATAMNLIRKPAAFDVIVTENMFGDILTDEASMLAGSMGLLASASLGTRHNEYGGQYGMYEPIHGTAPDITGQGIANPLAAIGCVAMLLRSTFGLEKEASTIEEAIEQALNDGLRTPDLYQPGTTKLNTIQMGDAVAERVRTKVTR</sequence>
<feature type="binding site" evidence="14">
    <location>
        <position position="225"/>
    </location>
    <ligand>
        <name>Mg(2+)</name>
        <dbReference type="ChEBI" id="CHEBI:18420"/>
    </ligand>
</feature>
<dbReference type="RefSeq" id="WP_341469363.1">
    <property type="nucleotide sequence ID" value="NZ_CP128399.1"/>
</dbReference>
<evidence type="ECO:0000256" key="12">
    <source>
        <dbReference type="ARBA" id="ARBA00023211"/>
    </source>
</evidence>
<keyword evidence="11 14" id="KW-0520">NAD</keyword>
<dbReference type="GO" id="GO:0051287">
    <property type="term" value="F:NAD binding"/>
    <property type="evidence" value="ECO:0007669"/>
    <property type="project" value="InterPro"/>
</dbReference>